<gene>
    <name evidence="2" type="ORF">CJU81_04180</name>
</gene>
<evidence type="ECO:0000313" key="3">
    <source>
        <dbReference type="Proteomes" id="UP000215861"/>
    </source>
</evidence>
<feature type="region of interest" description="Disordered" evidence="1">
    <location>
        <begin position="639"/>
        <end position="664"/>
    </location>
</feature>
<accession>A0A267AS10</accession>
<dbReference type="PANTHER" id="PTHR32305">
    <property type="match status" value="1"/>
</dbReference>
<dbReference type="PANTHER" id="PTHR32305:SF15">
    <property type="entry name" value="PROTEIN RHSA-RELATED"/>
    <property type="match status" value="1"/>
</dbReference>
<protein>
    <recommendedName>
        <fullName evidence="4">Toxin</fullName>
    </recommendedName>
</protein>
<name>A0A267AS10_PSEFR</name>
<dbReference type="Gene3D" id="2.180.10.10">
    <property type="entry name" value="RHS repeat-associated core"/>
    <property type="match status" value="1"/>
</dbReference>
<dbReference type="NCBIfam" id="TIGR03696">
    <property type="entry name" value="Rhs_assc_core"/>
    <property type="match status" value="1"/>
</dbReference>
<sequence>MRAVAYHRLSAEDEPVARVTRNVFGATGFLQQQWDPRLHALRVTDARVKPNLSHRYSLCGQVLHTGSVDAGWRVSLLGCAGQPVQYWDGRGGRQRHEYDPMLRPVAVYEQTHNESSERCVEYLTYAEATLEHAALNCCGRLVRHEDPAGRVSYEHYGLNGAITGQSRRMVKAQSLLSWPKPEKERERLLESESFTTAWHYNAVGALLEQVDAKGNRRFSQYAVDGKLSRMELQLRSGIRKVLVEHRVYNAQGKLTSERAGNGTVTLSSYNERDGRLQRLQVYRSQKMDSVLQDLAYGYDRIGNVTRIHDAAQPSVWFSNARIDAVSRFGYDTLYQLVKATGRENTQNLHGADLPGVVLFGTTQNAIWGNYTRHYHYDTAGNLLQMQHVPSAGPGYTRRMRVAARSNHSLLEIPGSGPVLAEGFDPCGNQQTLAAGQAMSWNLRNQLTQVTQVRREDGDPDEETYTYDGAGQRALKRRLSKAKSQIHTREVVYLPGLELRRDHASGQWLTVLSVETGRSTVRVLQWEKGRPAKIDDEQLRFSVSDMTGSSTLELDEQAALLSQEGYYPYGATAWWAARSAIEATFKTIRHSGKELDATGLYYYGYRYYAPWLQRWINPDPAGVIDGLNLFCMVRNNPVSLRDSHGRQSQENDDDYSEYAPGAMSSGYQQSAHSFRRRDIDEHAASARQASVVSGLSHKVYRTHTVESVYTAPLVPGAYRFKNEYLPGRWRMMENFRAPGEGPNATDVTWHQYEQVSRQNNFFGVLPKVIVRWDVINKEALRATNEQDGMLERFLASEGNGRSTQKIMNAFGLRATGIERREVHDVRKGLDVDIIAVHVEPAPLPRSKSQDSLYKKDLRKEVERDLRRMSRHPLSRAAHAVWRAVKRAVLPHLPRPGLR</sequence>
<dbReference type="OrthoDB" id="7056038at2"/>
<comment type="caution">
    <text evidence="2">The sequence shown here is derived from an EMBL/GenBank/DDBJ whole genome shotgun (WGS) entry which is preliminary data.</text>
</comment>
<dbReference type="InterPro" id="IPR022385">
    <property type="entry name" value="Rhs_assc_core"/>
</dbReference>
<evidence type="ECO:0000313" key="2">
    <source>
        <dbReference type="EMBL" id="PAA14679.1"/>
    </source>
</evidence>
<organism evidence="2 3">
    <name type="scientific">Pseudomonas fragi</name>
    <dbReference type="NCBI Taxonomy" id="296"/>
    <lineage>
        <taxon>Bacteria</taxon>
        <taxon>Pseudomonadati</taxon>
        <taxon>Pseudomonadota</taxon>
        <taxon>Gammaproteobacteria</taxon>
        <taxon>Pseudomonadales</taxon>
        <taxon>Pseudomonadaceae</taxon>
        <taxon>Pseudomonas</taxon>
    </lineage>
</organism>
<evidence type="ECO:0000256" key="1">
    <source>
        <dbReference type="SAM" id="MobiDB-lite"/>
    </source>
</evidence>
<dbReference type="Proteomes" id="UP000215861">
    <property type="component" value="Unassembled WGS sequence"/>
</dbReference>
<dbReference type="AlphaFoldDB" id="A0A267AS10"/>
<evidence type="ECO:0008006" key="4">
    <source>
        <dbReference type="Google" id="ProtNLM"/>
    </source>
</evidence>
<dbReference type="EMBL" id="NQKQ01000003">
    <property type="protein sequence ID" value="PAA14679.1"/>
    <property type="molecule type" value="Genomic_DNA"/>
</dbReference>
<reference evidence="2 3" key="1">
    <citation type="submission" date="2017-08" db="EMBL/GenBank/DDBJ databases">
        <title>Genomic and metabolic characterisation of spoilage-associated Pseudomonas species.</title>
        <authorList>
            <person name="Stanborough T."/>
            <person name="Fegan N."/>
            <person name="Powell S.M."/>
            <person name="Singh T."/>
            <person name="Tamplin M.L."/>
            <person name="Chandry P.S."/>
        </authorList>
    </citation>
    <scope>NUCLEOTIDE SEQUENCE [LARGE SCALE GENOMIC DNA]</scope>
    <source>
        <strain evidence="2 3">F1801</strain>
    </source>
</reference>
<proteinExistence type="predicted"/>
<dbReference type="InterPro" id="IPR050708">
    <property type="entry name" value="T6SS_VgrG/RHS"/>
</dbReference>